<evidence type="ECO:0000256" key="1">
    <source>
        <dbReference type="SAM" id="MobiDB-lite"/>
    </source>
</evidence>
<dbReference type="CDD" id="cd09731">
    <property type="entry name" value="Cse2_I-E"/>
    <property type="match status" value="1"/>
</dbReference>
<dbReference type="InterPro" id="IPR038287">
    <property type="entry name" value="Cse2_sf"/>
</dbReference>
<keyword evidence="3" id="KW-1185">Reference proteome</keyword>
<dbReference type="NCBIfam" id="TIGR02548">
    <property type="entry name" value="casB_cse2"/>
    <property type="match status" value="1"/>
</dbReference>
<dbReference type="RefSeq" id="WP_380749040.1">
    <property type="nucleotide sequence ID" value="NZ_JBHSRF010000009.1"/>
</dbReference>
<feature type="region of interest" description="Disordered" evidence="1">
    <location>
        <begin position="193"/>
        <end position="215"/>
    </location>
</feature>
<dbReference type="Proteomes" id="UP001596137">
    <property type="component" value="Unassembled WGS sequence"/>
</dbReference>
<dbReference type="Pfam" id="PF09485">
    <property type="entry name" value="CRISPR_Cse2"/>
    <property type="match status" value="1"/>
</dbReference>
<dbReference type="Gene3D" id="1.10.520.40">
    <property type="entry name" value="CRISPR-associated protein Cse2"/>
    <property type="match status" value="1"/>
</dbReference>
<sequence length="215" mass="23704">MTSPPATDRRPTTAVIRETTGTYISGLQKGYLADQSAAVAALAQLRRGAGKVPEEVPELWGVTGMEGLFADDEVPEQEKERAEAAHFLAVTLYALHQQSRPERGMHRHGVELGAAVRQLMPPGEIDDAIRRRFVRVGTATTPGALADRLRVIVTLLRRESLPLDYALLASQLYQAQLPGGMRKVRQSWGRSFHTYRPAKPADTDRPEADTPEKDV</sequence>
<proteinExistence type="predicted"/>
<evidence type="ECO:0000313" key="2">
    <source>
        <dbReference type="EMBL" id="MFC6081324.1"/>
    </source>
</evidence>
<feature type="compositionally biased region" description="Basic and acidic residues" evidence="1">
    <location>
        <begin position="199"/>
        <end position="215"/>
    </location>
</feature>
<accession>A0ABW1ND90</accession>
<reference evidence="3" key="1">
    <citation type="journal article" date="2019" name="Int. J. Syst. Evol. Microbiol.">
        <title>The Global Catalogue of Microorganisms (GCM) 10K type strain sequencing project: providing services to taxonomists for standard genome sequencing and annotation.</title>
        <authorList>
            <consortium name="The Broad Institute Genomics Platform"/>
            <consortium name="The Broad Institute Genome Sequencing Center for Infectious Disease"/>
            <person name="Wu L."/>
            <person name="Ma J."/>
        </authorList>
    </citation>
    <scope>NUCLEOTIDE SEQUENCE [LARGE SCALE GENOMIC DNA]</scope>
    <source>
        <strain evidence="3">JCM 30346</strain>
    </source>
</reference>
<name>A0ABW1ND90_9ACTN</name>
<dbReference type="InterPro" id="IPR013382">
    <property type="entry name" value="CRISPR-assoc_prot_Cse2"/>
</dbReference>
<evidence type="ECO:0000313" key="3">
    <source>
        <dbReference type="Proteomes" id="UP001596137"/>
    </source>
</evidence>
<comment type="caution">
    <text evidence="2">The sequence shown here is derived from an EMBL/GenBank/DDBJ whole genome shotgun (WGS) entry which is preliminary data.</text>
</comment>
<protein>
    <submittedName>
        <fullName evidence="2">Type I-E CRISPR-associated protein Cse2/CasB</fullName>
    </submittedName>
</protein>
<dbReference type="EMBL" id="JBHSRF010000009">
    <property type="protein sequence ID" value="MFC6081324.1"/>
    <property type="molecule type" value="Genomic_DNA"/>
</dbReference>
<gene>
    <name evidence="2" type="primary">casB</name>
    <name evidence="2" type="synonym">cse2</name>
    <name evidence="2" type="ORF">ACFP1K_09150</name>
</gene>
<organism evidence="2 3">
    <name type="scientific">Sphaerisporangium aureirubrum</name>
    <dbReference type="NCBI Taxonomy" id="1544736"/>
    <lineage>
        <taxon>Bacteria</taxon>
        <taxon>Bacillati</taxon>
        <taxon>Actinomycetota</taxon>
        <taxon>Actinomycetes</taxon>
        <taxon>Streptosporangiales</taxon>
        <taxon>Streptosporangiaceae</taxon>
        <taxon>Sphaerisporangium</taxon>
    </lineage>
</organism>